<accession>A0A411CQQ9</accession>
<organism evidence="1 2">
    <name type="scientific">Arthrobacter phage Sonali</name>
    <dbReference type="NCBI Taxonomy" id="2510495"/>
    <lineage>
        <taxon>Viruses</taxon>
        <taxon>Duplodnaviria</taxon>
        <taxon>Heunggongvirae</taxon>
        <taxon>Uroviricota</taxon>
        <taxon>Caudoviricetes</taxon>
        <taxon>Sonalivirus</taxon>
        <taxon>Sonalivirus sonali</taxon>
    </lineage>
</organism>
<proteinExistence type="predicted"/>
<evidence type="ECO:0000313" key="2">
    <source>
        <dbReference type="Proteomes" id="UP000289206"/>
    </source>
</evidence>
<dbReference type="EMBL" id="MK411746">
    <property type="protein sequence ID" value="QAY16137.1"/>
    <property type="molecule type" value="Genomic_DNA"/>
</dbReference>
<gene>
    <name evidence="1" type="primary">25</name>
    <name evidence="1" type="ORF">SEA_SONALI_25</name>
</gene>
<reference evidence="1 2" key="1">
    <citation type="submission" date="2019-01" db="EMBL/GenBank/DDBJ databases">
        <authorList>
            <person name="Adair T.L."/>
            <person name="Lucas L.G."/>
            <person name="Young A.M."/>
            <person name="Antrich S.C."/>
            <person name="Baird A.G."/>
            <person name="Dunn E.L."/>
            <person name="Fernandes B.I."/>
            <person name="Fraley E.G."/>
            <person name="Ghanem A.X."/>
            <person name="Gilbert M.G."/>
            <person name="Morris T.B."/>
            <person name="Nortch B.D."/>
            <person name="Overcash M.E."/>
            <person name="Pavleszek K.E."/>
            <person name="Pellegrini L.I.O."/>
            <person name="Pham L.T."/>
            <person name="Rule L.S."/>
            <person name="Schultz E.M."/>
            <person name="Smith J."/>
            <person name="Thong B.J."/>
            <person name="Turner H.A."/>
            <person name="Walker G."/>
            <person name="Whitaker Z.J."/>
            <person name="Wilsey R.N."/>
            <person name="Yanney R.L."/>
            <person name="Klyczek K."/>
            <person name="Garlena R.A."/>
            <person name="Russell D.A."/>
            <person name="Pope W.H."/>
            <person name="Jacobs-Sera D."/>
            <person name="Hatfull G.F."/>
        </authorList>
    </citation>
    <scope>NUCLEOTIDE SEQUENCE [LARGE SCALE GENOMIC DNA]</scope>
</reference>
<evidence type="ECO:0000313" key="1">
    <source>
        <dbReference type="EMBL" id="QAY16137.1"/>
    </source>
</evidence>
<dbReference type="RefSeq" id="YP_009819698.1">
    <property type="nucleotide sequence ID" value="NC_048152.1"/>
</dbReference>
<sequence>MTAVPGIAQFCTIYGRYGAAVGATFTPFGGSVTFTATVESLLIAGSTPPVTVLPEPVTAFLDQDGDLATIVGGVPVKGVLLLPNDDAATNPSTGWNYAVSFDLTDAAGRKVKRTGFSINAPKGASVDLTQVSQVSPGGAGTPITVGPPTVLTIGSVTTTPAGTQATATLTGAAPNQTLSLTIPRGTDVSTADALAFAIAL</sequence>
<protein>
    <submittedName>
        <fullName evidence="1">Uncharacterized protein</fullName>
    </submittedName>
</protein>
<dbReference type="GeneID" id="55011116"/>
<name>A0A411CQQ9_9CAUD</name>
<keyword evidence="2" id="KW-1185">Reference proteome</keyword>
<dbReference type="KEGG" id="vg:55011116"/>
<dbReference type="Proteomes" id="UP000289206">
    <property type="component" value="Segment"/>
</dbReference>